<dbReference type="Pfam" id="PF00098">
    <property type="entry name" value="zf-CCHC"/>
    <property type="match status" value="1"/>
</dbReference>
<dbReference type="InterPro" id="IPR001878">
    <property type="entry name" value="Znf_CCHC"/>
</dbReference>
<keyword evidence="1" id="KW-0862">Zinc</keyword>
<name>A0A6A2XZU0_HIBSY</name>
<proteinExistence type="predicted"/>
<dbReference type="SUPFAM" id="SSF57756">
    <property type="entry name" value="Retrovirus zinc finger-like domains"/>
    <property type="match status" value="1"/>
</dbReference>
<evidence type="ECO:0000259" key="2">
    <source>
        <dbReference type="PROSITE" id="PS50158"/>
    </source>
</evidence>
<keyword evidence="1" id="KW-0479">Metal-binding</keyword>
<accession>A0A6A2XZU0</accession>
<keyword evidence="4" id="KW-1185">Reference proteome</keyword>
<dbReference type="Gene3D" id="4.10.60.10">
    <property type="entry name" value="Zinc finger, CCHC-type"/>
    <property type="match status" value="1"/>
</dbReference>
<evidence type="ECO:0000313" key="3">
    <source>
        <dbReference type="EMBL" id="KAE8673065.1"/>
    </source>
</evidence>
<dbReference type="AlphaFoldDB" id="A0A6A2XZU0"/>
<evidence type="ECO:0000256" key="1">
    <source>
        <dbReference type="PROSITE-ProRule" id="PRU00047"/>
    </source>
</evidence>
<evidence type="ECO:0000313" key="4">
    <source>
        <dbReference type="Proteomes" id="UP000436088"/>
    </source>
</evidence>
<gene>
    <name evidence="3" type="ORF">F3Y22_tig00111812pilonHSYRG00063</name>
</gene>
<protein>
    <recommendedName>
        <fullName evidence="2">CCHC-type domain-containing protein</fullName>
    </recommendedName>
</protein>
<dbReference type="SMART" id="SM00343">
    <property type="entry name" value="ZnF_C2HC"/>
    <property type="match status" value="1"/>
</dbReference>
<dbReference type="EMBL" id="VEPZ02001436">
    <property type="protein sequence ID" value="KAE8673065.1"/>
    <property type="molecule type" value="Genomic_DNA"/>
</dbReference>
<dbReference type="GO" id="GO:0008270">
    <property type="term" value="F:zinc ion binding"/>
    <property type="evidence" value="ECO:0007669"/>
    <property type="project" value="UniProtKB-KW"/>
</dbReference>
<dbReference type="InterPro" id="IPR036875">
    <property type="entry name" value="Znf_CCHC_sf"/>
</dbReference>
<comment type="caution">
    <text evidence="3">The sequence shown here is derived from an EMBL/GenBank/DDBJ whole genome shotgun (WGS) entry which is preliminary data.</text>
</comment>
<dbReference type="Proteomes" id="UP000436088">
    <property type="component" value="Unassembled WGS sequence"/>
</dbReference>
<sequence>MAADQPGRQSWTERKQKGACYTCGKPGHWASDCPSNHRTARASSSSPPPAVWLAPFVFPTASPTMEEGAGACTVNIRRDENGKETKYNTFRIRTGHGAFGFLLLDTAPSPANSWPRSTKMDKRPPTLSPQYCGLPNIKTCQISAAGNGYFMPFSYTGNVLRGIVFSVSMPDAEVNEVPQNALRNGMKTLGVPLRTSNLETAFTAMEEEGTFCRAPGGIYSGISIVARMGPTLQVHEAAYCIKDALCQIEKLETHLLKTAMDVGQAKRCIQATYQELTKLLETSTGETRANALQQGQQ</sequence>
<keyword evidence="1" id="KW-0863">Zinc-finger</keyword>
<dbReference type="GO" id="GO:0003676">
    <property type="term" value="F:nucleic acid binding"/>
    <property type="evidence" value="ECO:0007669"/>
    <property type="project" value="InterPro"/>
</dbReference>
<reference evidence="3" key="1">
    <citation type="submission" date="2019-09" db="EMBL/GenBank/DDBJ databases">
        <title>Draft genome information of white flower Hibiscus syriacus.</title>
        <authorList>
            <person name="Kim Y.-M."/>
        </authorList>
    </citation>
    <scope>NUCLEOTIDE SEQUENCE [LARGE SCALE GENOMIC DNA]</scope>
    <source>
        <strain evidence="3">YM2019G1</strain>
    </source>
</reference>
<feature type="domain" description="CCHC-type" evidence="2">
    <location>
        <begin position="20"/>
        <end position="35"/>
    </location>
</feature>
<organism evidence="3 4">
    <name type="scientific">Hibiscus syriacus</name>
    <name type="common">Rose of Sharon</name>
    <dbReference type="NCBI Taxonomy" id="106335"/>
    <lineage>
        <taxon>Eukaryota</taxon>
        <taxon>Viridiplantae</taxon>
        <taxon>Streptophyta</taxon>
        <taxon>Embryophyta</taxon>
        <taxon>Tracheophyta</taxon>
        <taxon>Spermatophyta</taxon>
        <taxon>Magnoliopsida</taxon>
        <taxon>eudicotyledons</taxon>
        <taxon>Gunneridae</taxon>
        <taxon>Pentapetalae</taxon>
        <taxon>rosids</taxon>
        <taxon>malvids</taxon>
        <taxon>Malvales</taxon>
        <taxon>Malvaceae</taxon>
        <taxon>Malvoideae</taxon>
        <taxon>Hibiscus</taxon>
    </lineage>
</organism>
<dbReference type="PROSITE" id="PS50158">
    <property type="entry name" value="ZF_CCHC"/>
    <property type="match status" value="1"/>
</dbReference>